<sequence>MSLPTRILGQTGVQVTIVGLGGEGVLRTFGYEREALEVIKAALEAGLTYFETARAYSGSEVYLGKGLGRERHKVFLSSKSHARSRREAEEHLSLTLGNLRTDYLDLWQVHDVRSTRDLEELAAPGGALETFRWAREEGYTRFVGVTGHHNPEVLRRALELYPFDTVLLPVNPAEPRYRSFLPVAQEAEARGLGVIGMKVLARGLVAQLDLAPIQDYLHYALSQPVSLVVVGCDQPQHVWELAEAARNFKPLPPEAQRRLEEAVAPFARGLMYYKP</sequence>
<dbReference type="Pfam" id="PF00248">
    <property type="entry name" value="Aldo_ket_red"/>
    <property type="match status" value="1"/>
</dbReference>
<protein>
    <submittedName>
        <fullName evidence="2">Aldo/keto reductase</fullName>
    </submittedName>
</protein>
<dbReference type="InterPro" id="IPR053135">
    <property type="entry name" value="AKR2_Oxidoreductase"/>
</dbReference>
<dbReference type="CDD" id="cd19100">
    <property type="entry name" value="AKR_unchar"/>
    <property type="match status" value="1"/>
</dbReference>
<dbReference type="Gene3D" id="3.20.20.100">
    <property type="entry name" value="NADP-dependent oxidoreductase domain"/>
    <property type="match status" value="1"/>
</dbReference>
<name>A0A7C5EWE3_9BACT</name>
<dbReference type="SUPFAM" id="SSF51430">
    <property type="entry name" value="NAD(P)-linked oxidoreductase"/>
    <property type="match status" value="1"/>
</dbReference>
<dbReference type="PANTHER" id="PTHR43312">
    <property type="entry name" value="D-THREO-ALDOSE 1-DEHYDROGENASE"/>
    <property type="match status" value="1"/>
</dbReference>
<evidence type="ECO:0000313" key="2">
    <source>
        <dbReference type="EMBL" id="HGZ11605.1"/>
    </source>
</evidence>
<evidence type="ECO:0000259" key="1">
    <source>
        <dbReference type="Pfam" id="PF00248"/>
    </source>
</evidence>
<dbReference type="AlphaFoldDB" id="A0A7C5EWE3"/>
<dbReference type="InterPro" id="IPR023210">
    <property type="entry name" value="NADP_OxRdtase_dom"/>
</dbReference>
<organism evidence="2">
    <name type="scientific">Desulfobacca acetoxidans</name>
    <dbReference type="NCBI Taxonomy" id="60893"/>
    <lineage>
        <taxon>Bacteria</taxon>
        <taxon>Pseudomonadati</taxon>
        <taxon>Thermodesulfobacteriota</taxon>
        <taxon>Desulfobaccia</taxon>
        <taxon>Desulfobaccales</taxon>
        <taxon>Desulfobaccaceae</taxon>
        <taxon>Desulfobacca</taxon>
    </lineage>
</organism>
<dbReference type="PANTHER" id="PTHR43312:SF1">
    <property type="entry name" value="NADP-DEPENDENT OXIDOREDUCTASE DOMAIN-CONTAINING PROTEIN"/>
    <property type="match status" value="1"/>
</dbReference>
<dbReference type="InterPro" id="IPR036812">
    <property type="entry name" value="NAD(P)_OxRdtase_dom_sf"/>
</dbReference>
<proteinExistence type="predicted"/>
<dbReference type="EMBL" id="DTKJ01000040">
    <property type="protein sequence ID" value="HGZ11605.1"/>
    <property type="molecule type" value="Genomic_DNA"/>
</dbReference>
<gene>
    <name evidence="2" type="ORF">ENW48_05260</name>
</gene>
<reference evidence="2" key="1">
    <citation type="journal article" date="2020" name="mSystems">
        <title>Genome- and Community-Level Interaction Insights into Carbon Utilization and Element Cycling Functions of Hydrothermarchaeota in Hydrothermal Sediment.</title>
        <authorList>
            <person name="Zhou Z."/>
            <person name="Liu Y."/>
            <person name="Xu W."/>
            <person name="Pan J."/>
            <person name="Luo Z.H."/>
            <person name="Li M."/>
        </authorList>
    </citation>
    <scope>NUCLEOTIDE SEQUENCE [LARGE SCALE GENOMIC DNA]</scope>
    <source>
        <strain evidence="2">SpSt-853</strain>
    </source>
</reference>
<comment type="caution">
    <text evidence="2">The sequence shown here is derived from an EMBL/GenBank/DDBJ whole genome shotgun (WGS) entry which is preliminary data.</text>
</comment>
<feature type="domain" description="NADP-dependent oxidoreductase" evidence="1">
    <location>
        <begin position="32"/>
        <end position="206"/>
    </location>
</feature>
<accession>A0A7C5EWE3</accession>